<evidence type="ECO:0000313" key="4">
    <source>
        <dbReference type="Proteomes" id="UP000076502"/>
    </source>
</evidence>
<reference evidence="3 4" key="1">
    <citation type="submission" date="2015-07" db="EMBL/GenBank/DDBJ databases">
        <title>The genome of Dufourea novaeangliae.</title>
        <authorList>
            <person name="Pan H."/>
            <person name="Kapheim K."/>
        </authorList>
    </citation>
    <scope>NUCLEOTIDE SEQUENCE [LARGE SCALE GENOMIC DNA]</scope>
    <source>
        <strain evidence="3">0120121106</strain>
        <tissue evidence="3">Whole body</tissue>
    </source>
</reference>
<feature type="region of interest" description="Disordered" evidence="1">
    <location>
        <begin position="236"/>
        <end position="271"/>
    </location>
</feature>
<gene>
    <name evidence="3" type="ORF">WN55_07035</name>
</gene>
<dbReference type="EMBL" id="KQ435072">
    <property type="protein sequence ID" value="KZC14397.1"/>
    <property type="molecule type" value="Genomic_DNA"/>
</dbReference>
<evidence type="ECO:0000256" key="1">
    <source>
        <dbReference type="SAM" id="MobiDB-lite"/>
    </source>
</evidence>
<dbReference type="InterPro" id="IPR012337">
    <property type="entry name" value="RNaseH-like_sf"/>
</dbReference>
<keyword evidence="4" id="KW-1185">Reference proteome</keyword>
<dbReference type="GO" id="GO:0015074">
    <property type="term" value="P:DNA integration"/>
    <property type="evidence" value="ECO:0007669"/>
    <property type="project" value="InterPro"/>
</dbReference>
<protein>
    <submittedName>
        <fullName evidence="3">Gag-Pol polyprotein</fullName>
    </submittedName>
</protein>
<dbReference type="OrthoDB" id="422540at2759"/>
<dbReference type="PROSITE" id="PS50994">
    <property type="entry name" value="INTEGRASE"/>
    <property type="match status" value="1"/>
</dbReference>
<evidence type="ECO:0000259" key="2">
    <source>
        <dbReference type="PROSITE" id="PS50994"/>
    </source>
</evidence>
<organism evidence="3 4">
    <name type="scientific">Dufourea novaeangliae</name>
    <name type="common">Sweat bee</name>
    <dbReference type="NCBI Taxonomy" id="178035"/>
    <lineage>
        <taxon>Eukaryota</taxon>
        <taxon>Metazoa</taxon>
        <taxon>Ecdysozoa</taxon>
        <taxon>Arthropoda</taxon>
        <taxon>Hexapoda</taxon>
        <taxon>Insecta</taxon>
        <taxon>Pterygota</taxon>
        <taxon>Neoptera</taxon>
        <taxon>Endopterygota</taxon>
        <taxon>Hymenoptera</taxon>
        <taxon>Apocrita</taxon>
        <taxon>Aculeata</taxon>
        <taxon>Apoidea</taxon>
        <taxon>Anthophila</taxon>
        <taxon>Halictidae</taxon>
        <taxon>Rophitinae</taxon>
        <taxon>Dufourea</taxon>
    </lineage>
</organism>
<dbReference type="PANTHER" id="PTHR38681">
    <property type="entry name" value="RETROVIRUS-RELATED POL POLYPROTEIN FROM TRANSPOSON 412-LIKE PROTEIN-RELATED"/>
    <property type="match status" value="1"/>
</dbReference>
<dbReference type="InterPro" id="IPR001584">
    <property type="entry name" value="Integrase_cat-core"/>
</dbReference>
<sequence>MEVVPLRNITAETVAKAFYENWIIRFGVPYQVITDRGVQFTSELFRTLANICGVKIQHTTAYHPQSNGKIERLHRTLKAAVRAHNTNKWTNSIPTVLLGLRTAVKEDSGHSIAQMVYGKTIKLPGEFFDNPKITTTPESFLYRLQKQMELFKPVTRNHGPGPKVFVHKDLNTCSHVFLRVDATRKPMEPVYEGPFKVLERKGKYFMLEFKDRTASISTDRIKPAYMLVPESRDCVTPGTIDNETDTERETTIPKKQPTAKPLASRSGRQINRPVRFNDNVGYYV</sequence>
<dbReference type="AlphaFoldDB" id="A0A154PRN5"/>
<name>A0A154PRN5_DUFNO</name>
<feature type="domain" description="Integrase catalytic" evidence="2">
    <location>
        <begin position="1"/>
        <end position="132"/>
    </location>
</feature>
<evidence type="ECO:0000313" key="3">
    <source>
        <dbReference type="EMBL" id="KZC14397.1"/>
    </source>
</evidence>
<dbReference type="InterPro" id="IPR036397">
    <property type="entry name" value="RNaseH_sf"/>
</dbReference>
<dbReference type="SUPFAM" id="SSF53098">
    <property type="entry name" value="Ribonuclease H-like"/>
    <property type="match status" value="1"/>
</dbReference>
<dbReference type="PANTHER" id="PTHR38681:SF1">
    <property type="entry name" value="RETROVIRUS-RELATED POL POLYPROTEIN FROM TRANSPOSON 412-LIKE PROTEIN"/>
    <property type="match status" value="1"/>
</dbReference>
<accession>A0A154PRN5</accession>
<dbReference type="GO" id="GO:0003676">
    <property type="term" value="F:nucleic acid binding"/>
    <property type="evidence" value="ECO:0007669"/>
    <property type="project" value="InterPro"/>
</dbReference>
<proteinExistence type="predicted"/>
<dbReference type="Proteomes" id="UP000076502">
    <property type="component" value="Unassembled WGS sequence"/>
</dbReference>
<dbReference type="STRING" id="178035.A0A154PRN5"/>
<dbReference type="Gene3D" id="3.30.420.10">
    <property type="entry name" value="Ribonuclease H-like superfamily/Ribonuclease H"/>
    <property type="match status" value="1"/>
</dbReference>